<keyword evidence="3" id="KW-0963">Cytoplasm</keyword>
<comment type="similarity">
    <text evidence="2 6">Belongs to the profilin family.</text>
</comment>
<dbReference type="SUPFAM" id="SSF55770">
    <property type="entry name" value="Profilin (actin-binding protein)"/>
    <property type="match status" value="1"/>
</dbReference>
<reference evidence="7 8" key="1">
    <citation type="submission" date="2024-04" db="EMBL/GenBank/DDBJ databases">
        <title>Tritrichomonas musculus Genome.</title>
        <authorList>
            <person name="Alves-Ferreira E."/>
            <person name="Grigg M."/>
            <person name="Lorenzi H."/>
            <person name="Galac M."/>
        </authorList>
    </citation>
    <scope>NUCLEOTIDE SEQUENCE [LARGE SCALE GENOMIC DNA]</scope>
    <source>
        <strain evidence="7 8">EAF2021</strain>
    </source>
</reference>
<dbReference type="InterPro" id="IPR036140">
    <property type="entry name" value="PFN_sf"/>
</dbReference>
<dbReference type="Pfam" id="PF00235">
    <property type="entry name" value="Profilin"/>
    <property type="match status" value="1"/>
</dbReference>
<dbReference type="EMBL" id="JAPFFF010000009">
    <property type="protein sequence ID" value="KAK8883008.1"/>
    <property type="molecule type" value="Genomic_DNA"/>
</dbReference>
<proteinExistence type="inferred from homology"/>
<keyword evidence="4 6" id="KW-0009">Actin-binding</keyword>
<comment type="subcellular location">
    <subcellularLocation>
        <location evidence="1">Cytoplasm</location>
        <location evidence="1">Cytoskeleton</location>
    </subcellularLocation>
</comment>
<dbReference type="Gene3D" id="3.30.450.30">
    <property type="entry name" value="Dynein light chain 2a, cytoplasmic"/>
    <property type="match status" value="1"/>
</dbReference>
<evidence type="ECO:0000256" key="2">
    <source>
        <dbReference type="ARBA" id="ARBA00010058"/>
    </source>
</evidence>
<organism evidence="7 8">
    <name type="scientific">Tritrichomonas musculus</name>
    <dbReference type="NCBI Taxonomy" id="1915356"/>
    <lineage>
        <taxon>Eukaryota</taxon>
        <taxon>Metamonada</taxon>
        <taxon>Parabasalia</taxon>
        <taxon>Tritrichomonadida</taxon>
        <taxon>Tritrichomonadidae</taxon>
        <taxon>Tritrichomonas</taxon>
    </lineage>
</organism>
<dbReference type="PANTHER" id="PTHR11604:SF0">
    <property type="entry name" value="PROFILIN"/>
    <property type="match status" value="1"/>
</dbReference>
<keyword evidence="5" id="KW-0206">Cytoskeleton</keyword>
<evidence type="ECO:0000313" key="8">
    <source>
        <dbReference type="Proteomes" id="UP001470230"/>
    </source>
</evidence>
<evidence type="ECO:0000256" key="6">
    <source>
        <dbReference type="RuleBase" id="RU003909"/>
    </source>
</evidence>
<name>A0ABR2JWZ7_9EUKA</name>
<dbReference type="InterPro" id="IPR005455">
    <property type="entry name" value="PFN_euk"/>
</dbReference>
<comment type="caution">
    <text evidence="7">The sequence shown here is derived from an EMBL/GenBank/DDBJ whole genome shotgun (WGS) entry which is preliminary data.</text>
</comment>
<keyword evidence="8" id="KW-1185">Reference proteome</keyword>
<evidence type="ECO:0000256" key="1">
    <source>
        <dbReference type="ARBA" id="ARBA00004245"/>
    </source>
</evidence>
<accession>A0ABR2JWZ7</accession>
<protein>
    <recommendedName>
        <fullName evidence="6">Profilin</fullName>
    </recommendedName>
</protein>
<gene>
    <name evidence="7" type="ORF">M9Y10_045656</name>
</gene>
<dbReference type="InterPro" id="IPR048278">
    <property type="entry name" value="PFN"/>
</dbReference>
<evidence type="ECO:0000256" key="4">
    <source>
        <dbReference type="ARBA" id="ARBA00023203"/>
    </source>
</evidence>
<dbReference type="SMART" id="SM00392">
    <property type="entry name" value="PROF"/>
    <property type="match status" value="1"/>
</dbReference>
<evidence type="ECO:0000256" key="3">
    <source>
        <dbReference type="ARBA" id="ARBA00022490"/>
    </source>
</evidence>
<evidence type="ECO:0000313" key="7">
    <source>
        <dbReference type="EMBL" id="KAK8883008.1"/>
    </source>
</evidence>
<dbReference type="Proteomes" id="UP001470230">
    <property type="component" value="Unassembled WGS sequence"/>
</dbReference>
<evidence type="ECO:0000256" key="5">
    <source>
        <dbReference type="ARBA" id="ARBA00023212"/>
    </source>
</evidence>
<dbReference type="PANTHER" id="PTHR11604">
    <property type="entry name" value="PROFILIN"/>
    <property type="match status" value="1"/>
</dbReference>
<sequence length="127" mass="13972">MSFHKMTDCLIGQMTGGAIIGFDGGIWASTPGFYGNPMEFYLIAAAFQPQSDAKYKGLQFQGDLYVITSLTDDIIVAQKSSSSLIIAKCINCLVLGYHDEQMPYNECYQAVTELAQILRNPENDSLV</sequence>